<comment type="caution">
    <text evidence="5">The sequence shown here is derived from an EMBL/GenBank/DDBJ whole genome shotgun (WGS) entry which is preliminary data.</text>
</comment>
<dbReference type="PROSITE" id="PS50995">
    <property type="entry name" value="HTH_MARR_2"/>
    <property type="match status" value="1"/>
</dbReference>
<proteinExistence type="predicted"/>
<dbReference type="PANTHER" id="PTHR33164:SF43">
    <property type="entry name" value="HTH-TYPE TRANSCRIPTIONAL REPRESSOR YETL"/>
    <property type="match status" value="1"/>
</dbReference>
<dbReference type="PROSITE" id="PS01117">
    <property type="entry name" value="HTH_MARR_1"/>
    <property type="match status" value="1"/>
</dbReference>
<dbReference type="InterPro" id="IPR036390">
    <property type="entry name" value="WH_DNA-bd_sf"/>
</dbReference>
<dbReference type="SMART" id="SM00347">
    <property type="entry name" value="HTH_MARR"/>
    <property type="match status" value="1"/>
</dbReference>
<dbReference type="AlphaFoldDB" id="A0ABD6P6F3"/>
<dbReference type="Proteomes" id="UP000092086">
    <property type="component" value="Unassembled WGS sequence"/>
</dbReference>
<dbReference type="Pfam" id="PF13463">
    <property type="entry name" value="HTH_27"/>
    <property type="match status" value="1"/>
</dbReference>
<protein>
    <recommendedName>
        <fullName evidence="4">HTH marR-type domain-containing protein</fullName>
    </recommendedName>
</protein>
<reference evidence="5 6" key="1">
    <citation type="submission" date="2016-06" db="EMBL/GenBank/DDBJ databases">
        <authorList>
            <person name="Sutton G."/>
            <person name="Brinkac L."/>
            <person name="Sanka R."/>
            <person name="Adams M."/>
            <person name="Lau E."/>
            <person name="Sam S."/>
            <person name="Sreng N."/>
            <person name="Him V."/>
            <person name="Kerleguer A."/>
            <person name="Cheng S."/>
        </authorList>
    </citation>
    <scope>NUCLEOTIDE SEQUENCE [LARGE SCALE GENOMIC DNA]</scope>
    <source>
        <strain evidence="5 6">E2978</strain>
    </source>
</reference>
<accession>A0ABD6P6F3</accession>
<evidence type="ECO:0000256" key="2">
    <source>
        <dbReference type="ARBA" id="ARBA00023125"/>
    </source>
</evidence>
<dbReference type="InterPro" id="IPR000835">
    <property type="entry name" value="HTH_MarR-typ"/>
</dbReference>
<dbReference type="Gene3D" id="1.10.10.10">
    <property type="entry name" value="Winged helix-like DNA-binding domain superfamily/Winged helix DNA-binding domain"/>
    <property type="match status" value="1"/>
</dbReference>
<keyword evidence="2" id="KW-0238">DNA-binding</keyword>
<organism evidence="5 6">
    <name type="scientific">Mycobacterium alsense</name>
    <dbReference type="NCBI Taxonomy" id="324058"/>
    <lineage>
        <taxon>Bacteria</taxon>
        <taxon>Bacillati</taxon>
        <taxon>Actinomycetota</taxon>
        <taxon>Actinomycetes</taxon>
        <taxon>Mycobacteriales</taxon>
        <taxon>Mycobacteriaceae</taxon>
        <taxon>Mycobacterium</taxon>
    </lineage>
</organism>
<name>A0ABD6P6F3_9MYCO</name>
<feature type="domain" description="HTH marR-type" evidence="4">
    <location>
        <begin position="15"/>
        <end position="148"/>
    </location>
</feature>
<evidence type="ECO:0000313" key="6">
    <source>
        <dbReference type="Proteomes" id="UP000092086"/>
    </source>
</evidence>
<dbReference type="GO" id="GO:0006355">
    <property type="term" value="P:regulation of DNA-templated transcription"/>
    <property type="evidence" value="ECO:0007669"/>
    <property type="project" value="UniProtKB-ARBA"/>
</dbReference>
<dbReference type="GO" id="GO:0003677">
    <property type="term" value="F:DNA binding"/>
    <property type="evidence" value="ECO:0007669"/>
    <property type="project" value="UniProtKB-KW"/>
</dbReference>
<dbReference type="EMBL" id="LZIT01000082">
    <property type="protein sequence ID" value="OBG42180.1"/>
    <property type="molecule type" value="Genomic_DNA"/>
</dbReference>
<dbReference type="InterPro" id="IPR023187">
    <property type="entry name" value="Tscrpt_reg_MarR-type_CS"/>
</dbReference>
<dbReference type="SUPFAM" id="SSF46785">
    <property type="entry name" value="Winged helix' DNA-binding domain"/>
    <property type="match status" value="1"/>
</dbReference>
<dbReference type="PANTHER" id="PTHR33164">
    <property type="entry name" value="TRANSCRIPTIONAL REGULATOR, MARR FAMILY"/>
    <property type="match status" value="1"/>
</dbReference>
<dbReference type="InterPro" id="IPR039422">
    <property type="entry name" value="MarR/SlyA-like"/>
</dbReference>
<sequence length="157" mass="17270">MIAGDIQTFDELGAHATLGEVLLALGGRLTRLQTELLAGLDQPLTIRQYRILSRVSGGHTSLTELCKLAHRNPSTMSESVDKMVNQGLLSRRRSDTSRRTVLLELTAKGRRARDAARRALDKFTTELTAGVDPGLHAQLHDALSRIYFAVQGNLDDH</sequence>
<dbReference type="InterPro" id="IPR036388">
    <property type="entry name" value="WH-like_DNA-bd_sf"/>
</dbReference>
<evidence type="ECO:0000313" key="5">
    <source>
        <dbReference type="EMBL" id="OBG42180.1"/>
    </source>
</evidence>
<gene>
    <name evidence="5" type="ORF">A5672_11715</name>
</gene>
<evidence type="ECO:0000259" key="4">
    <source>
        <dbReference type="PROSITE" id="PS50995"/>
    </source>
</evidence>
<evidence type="ECO:0000256" key="3">
    <source>
        <dbReference type="ARBA" id="ARBA00023163"/>
    </source>
</evidence>
<keyword evidence="1" id="KW-0805">Transcription regulation</keyword>
<evidence type="ECO:0000256" key="1">
    <source>
        <dbReference type="ARBA" id="ARBA00023015"/>
    </source>
</evidence>
<keyword evidence="3" id="KW-0804">Transcription</keyword>